<accession>A0A6P8DYS3</accession>
<reference evidence="2" key="1">
    <citation type="journal article" date="2020" name="Plant Biotechnol. J.">
        <title>The pomegranate (Punica granatum L.) draft genome dissects genetic divergence between soft- and hard-seeded cultivars.</title>
        <authorList>
            <person name="Luo X."/>
            <person name="Li H."/>
            <person name="Wu Z."/>
            <person name="Yao W."/>
            <person name="Zhao P."/>
            <person name="Cao D."/>
            <person name="Yu H."/>
            <person name="Li K."/>
            <person name="Poudel K."/>
            <person name="Zhao D."/>
            <person name="Zhang F."/>
            <person name="Xia X."/>
            <person name="Chen L."/>
            <person name="Wang Q."/>
            <person name="Jing D."/>
            <person name="Cao S."/>
        </authorList>
    </citation>
    <scope>NUCLEOTIDE SEQUENCE [LARGE SCALE GENOMIC DNA]</scope>
    <source>
        <strain evidence="2">cv. Tunisia</strain>
    </source>
</reference>
<protein>
    <submittedName>
        <fullName evidence="3">Uncharacterized protein LOC116212299</fullName>
    </submittedName>
</protein>
<dbReference type="Pfam" id="PF07816">
    <property type="entry name" value="DUF1645"/>
    <property type="match status" value="1"/>
</dbReference>
<evidence type="ECO:0000313" key="3">
    <source>
        <dbReference type="RefSeq" id="XP_031402717.1"/>
    </source>
</evidence>
<organism evidence="2 3">
    <name type="scientific">Punica granatum</name>
    <name type="common">Pomegranate</name>
    <dbReference type="NCBI Taxonomy" id="22663"/>
    <lineage>
        <taxon>Eukaryota</taxon>
        <taxon>Viridiplantae</taxon>
        <taxon>Streptophyta</taxon>
        <taxon>Embryophyta</taxon>
        <taxon>Tracheophyta</taxon>
        <taxon>Spermatophyta</taxon>
        <taxon>Magnoliopsida</taxon>
        <taxon>eudicotyledons</taxon>
        <taxon>Gunneridae</taxon>
        <taxon>Pentapetalae</taxon>
        <taxon>rosids</taxon>
        <taxon>malvids</taxon>
        <taxon>Myrtales</taxon>
        <taxon>Lythraceae</taxon>
        <taxon>Punica</taxon>
    </lineage>
</organism>
<dbReference type="PANTHER" id="PTHR33095">
    <property type="entry name" value="OS07G0619500 PROTEIN"/>
    <property type="match status" value="1"/>
</dbReference>
<keyword evidence="2" id="KW-1185">Reference proteome</keyword>
<dbReference type="Proteomes" id="UP000515151">
    <property type="component" value="Chromosome 6"/>
</dbReference>
<dbReference type="InterPro" id="IPR012442">
    <property type="entry name" value="DUF1645_plant"/>
</dbReference>
<dbReference type="RefSeq" id="XP_031402717.1">
    <property type="nucleotide sequence ID" value="XM_031546857.1"/>
</dbReference>
<dbReference type="GeneID" id="116212299"/>
<dbReference type="PANTHER" id="PTHR33095:SF47">
    <property type="entry name" value="AR781"/>
    <property type="match status" value="1"/>
</dbReference>
<feature type="region of interest" description="Disordered" evidence="1">
    <location>
        <begin position="117"/>
        <end position="140"/>
    </location>
</feature>
<evidence type="ECO:0000256" key="1">
    <source>
        <dbReference type="SAM" id="MobiDB-lite"/>
    </source>
</evidence>
<name>A0A6P8DYS3_PUNGR</name>
<reference evidence="3" key="2">
    <citation type="submission" date="2025-08" db="UniProtKB">
        <authorList>
            <consortium name="RefSeq"/>
        </authorList>
    </citation>
    <scope>IDENTIFICATION</scope>
    <source>
        <tissue evidence="3">Leaf</tissue>
    </source>
</reference>
<sequence length="317" mass="35165">MASDEDISLDSYFLSAPNSPQWLHMDSPVTFYSVPPSPSHRLNPRSASGSSPNSDRDHEFEFNTVLDDGFITESNFGSPVHWPISYNQGHRGCESLSAMAFADELFCDGKVMPLKPPPGSLRSADGSPSPCFGASPPRSPRSPFFRRSLWNDDFDPFMAALENVKEEEGGNKQQRRARSLSPFRTGGDSMGRSEPGSPELPVDQAPSPYSVWEPNKKREGPVGPKPQAHGKLAGPRGLRIMRFLMKSKSMSTEEEANGLKKKTNLLRRLSFNRNNNNNKLSTTATSSRAVAKVTALQYKPRLFLCVGYGMRSFRYVK</sequence>
<dbReference type="OrthoDB" id="693822at2759"/>
<evidence type="ECO:0000313" key="2">
    <source>
        <dbReference type="Proteomes" id="UP000515151"/>
    </source>
</evidence>
<dbReference type="AlphaFoldDB" id="A0A6P8DYS3"/>
<feature type="region of interest" description="Disordered" evidence="1">
    <location>
        <begin position="164"/>
        <end position="233"/>
    </location>
</feature>
<gene>
    <name evidence="3" type="primary">LOC116212299</name>
</gene>
<proteinExistence type="predicted"/>
<feature type="region of interest" description="Disordered" evidence="1">
    <location>
        <begin position="34"/>
        <end position="58"/>
    </location>
</feature>